<dbReference type="EMBL" id="VUJX02000001">
    <property type="protein sequence ID" value="KAL0944559.1"/>
    <property type="molecule type" value="Genomic_DNA"/>
</dbReference>
<keyword evidence="2" id="KW-1185">Reference proteome</keyword>
<proteinExistence type="predicted"/>
<reference evidence="1 2" key="1">
    <citation type="journal article" date="2020" name="Phytopathology">
        <title>Genome Sequence Resources of Colletotrichum truncatum, C. plurivorum, C. musicola, and C. sojae: Four Species Pathogenic to Soybean (Glycine max).</title>
        <authorList>
            <person name="Rogerio F."/>
            <person name="Boufleur T.R."/>
            <person name="Ciampi-Guillardi M."/>
            <person name="Sukno S.A."/>
            <person name="Thon M.R."/>
            <person name="Massola Junior N.S."/>
            <person name="Baroncelli R."/>
        </authorList>
    </citation>
    <scope>NUCLEOTIDE SEQUENCE [LARGE SCALE GENOMIC DNA]</scope>
    <source>
        <strain evidence="1 2">CMES1059</strain>
    </source>
</reference>
<comment type="caution">
    <text evidence="1">The sequence shown here is derived from an EMBL/GenBank/DDBJ whole genome shotgun (WGS) entry which is preliminary data.</text>
</comment>
<name>A0ACC3ZKB7_COLTU</name>
<organism evidence="1 2">
    <name type="scientific">Colletotrichum truncatum</name>
    <name type="common">Anthracnose fungus</name>
    <name type="synonym">Colletotrichum capsici</name>
    <dbReference type="NCBI Taxonomy" id="5467"/>
    <lineage>
        <taxon>Eukaryota</taxon>
        <taxon>Fungi</taxon>
        <taxon>Dikarya</taxon>
        <taxon>Ascomycota</taxon>
        <taxon>Pezizomycotina</taxon>
        <taxon>Sordariomycetes</taxon>
        <taxon>Hypocreomycetidae</taxon>
        <taxon>Glomerellales</taxon>
        <taxon>Glomerellaceae</taxon>
        <taxon>Colletotrichum</taxon>
        <taxon>Colletotrichum truncatum species complex</taxon>
    </lineage>
</organism>
<dbReference type="Proteomes" id="UP000805649">
    <property type="component" value="Unassembled WGS sequence"/>
</dbReference>
<sequence length="461" mass="52461">MTAEPPLCFLEQLNYHHVLQCTLSQLTSSRILRQFWLTYVPLLGEYVPAIRHALTALGAAHRLFLCRDELHLRPSLLHESNLFLLRQYNLAILHIQPIMSNATGVDIQVVLACCLIFVCIEYLRGSYFLAVQHLQAGSRILFSVSRANKQPRLASALLQDKDAFTSLKDDSKGNEMDAIVDIFSRLGSDLSTGLDKVVVSHLDLFGLSAPARMNSDYVAFPSLTVAEEELRSFEIAFEAFYEHITLKKTTESHIDEIDKSLYLILCQRFEKWSCKLDLYEKDRQPSRADDAQERYDFLKFRLLQKTWAVTLKDESRNVAVEDKVEHEDLSAIITRVEELLQAVPPAPHPAFALDSVHLPSLAYAGWLAEDLEILKRVVELFRSIDIREGGWDSRELAEIFEAFLVAKQQHSQLINPNMTTGAVSMLRYLVDLNLPCLRASNPTVTFAKRYLQQLGASTEMY</sequence>
<gene>
    <name evidence="1" type="ORF">CTRU02_202446</name>
</gene>
<evidence type="ECO:0000313" key="1">
    <source>
        <dbReference type="EMBL" id="KAL0944559.1"/>
    </source>
</evidence>
<protein>
    <submittedName>
        <fullName evidence="1">C6 zinc finger domain-containing protein</fullName>
    </submittedName>
</protein>
<accession>A0ACC3ZKB7</accession>
<evidence type="ECO:0000313" key="2">
    <source>
        <dbReference type="Proteomes" id="UP000805649"/>
    </source>
</evidence>